<gene>
    <name evidence="4" type="ORF">SM611_29495</name>
</gene>
<dbReference type="Pfam" id="PF00534">
    <property type="entry name" value="Glycos_transf_1"/>
    <property type="match status" value="1"/>
</dbReference>
<organism evidence="4 5">
    <name type="scientific">Actinomadura monticuli</name>
    <dbReference type="NCBI Taxonomy" id="3097367"/>
    <lineage>
        <taxon>Bacteria</taxon>
        <taxon>Bacillati</taxon>
        <taxon>Actinomycetota</taxon>
        <taxon>Actinomycetes</taxon>
        <taxon>Streptosporangiales</taxon>
        <taxon>Thermomonosporaceae</taxon>
        <taxon>Actinomadura</taxon>
    </lineage>
</organism>
<dbReference type="EC" id="2.4.-.-" evidence="4"/>
<reference evidence="4 5" key="1">
    <citation type="submission" date="2023-11" db="EMBL/GenBank/DDBJ databases">
        <title>Actinomadura monticuli sp. nov., isolated from volcanic ash.</title>
        <authorList>
            <person name="Lee S.D."/>
            <person name="Yang H."/>
            <person name="Kim I.S."/>
        </authorList>
    </citation>
    <scope>NUCLEOTIDE SEQUENCE [LARGE SCALE GENOMIC DNA]</scope>
    <source>
        <strain evidence="4 5">DLS-62</strain>
    </source>
</reference>
<keyword evidence="4" id="KW-0328">Glycosyltransferase</keyword>
<evidence type="ECO:0000259" key="3">
    <source>
        <dbReference type="Pfam" id="PF00534"/>
    </source>
</evidence>
<dbReference type="Proteomes" id="UP001569963">
    <property type="component" value="Unassembled WGS sequence"/>
</dbReference>
<evidence type="ECO:0000256" key="1">
    <source>
        <dbReference type="ARBA" id="ARBA00022679"/>
    </source>
</evidence>
<evidence type="ECO:0000313" key="4">
    <source>
        <dbReference type="EMBL" id="MFA1543084.1"/>
    </source>
</evidence>
<feature type="compositionally biased region" description="Gly residues" evidence="2">
    <location>
        <begin position="421"/>
        <end position="444"/>
    </location>
</feature>
<accession>A0ABV4QMC4</accession>
<dbReference type="GO" id="GO:0016757">
    <property type="term" value="F:glycosyltransferase activity"/>
    <property type="evidence" value="ECO:0007669"/>
    <property type="project" value="UniProtKB-KW"/>
</dbReference>
<keyword evidence="1 4" id="KW-0808">Transferase</keyword>
<feature type="region of interest" description="Disordered" evidence="2">
    <location>
        <begin position="420"/>
        <end position="456"/>
    </location>
</feature>
<dbReference type="InterPro" id="IPR001296">
    <property type="entry name" value="Glyco_trans_1"/>
</dbReference>
<dbReference type="CDD" id="cd03820">
    <property type="entry name" value="GT4_AmsD-like"/>
    <property type="match status" value="1"/>
</dbReference>
<dbReference type="RefSeq" id="WP_371953588.1">
    <property type="nucleotide sequence ID" value="NZ_JAXCEI010000016.1"/>
</dbReference>
<evidence type="ECO:0000256" key="2">
    <source>
        <dbReference type="SAM" id="MobiDB-lite"/>
    </source>
</evidence>
<comment type="caution">
    <text evidence="4">The sequence shown here is derived from an EMBL/GenBank/DDBJ whole genome shotgun (WGS) entry which is preliminary data.</text>
</comment>
<feature type="domain" description="Glycosyl transferase family 1" evidence="3">
    <location>
        <begin position="243"/>
        <end position="397"/>
    </location>
</feature>
<dbReference type="EMBL" id="JAXCEI010000016">
    <property type="protein sequence ID" value="MFA1543084.1"/>
    <property type="molecule type" value="Genomic_DNA"/>
</dbReference>
<dbReference type="SUPFAM" id="SSF53756">
    <property type="entry name" value="UDP-Glycosyltransferase/glycogen phosphorylase"/>
    <property type="match status" value="1"/>
</dbReference>
<keyword evidence="5" id="KW-1185">Reference proteome</keyword>
<protein>
    <submittedName>
        <fullName evidence="4">Glycosyltransferase family 4 protein</fullName>
        <ecNumber evidence="4">2.4.-.-</ecNumber>
    </submittedName>
</protein>
<proteinExistence type="predicted"/>
<dbReference type="Gene3D" id="3.40.50.2000">
    <property type="entry name" value="Glycogen Phosphorylase B"/>
    <property type="match status" value="2"/>
</dbReference>
<dbReference type="PANTHER" id="PTHR12526:SF627">
    <property type="entry name" value="D-RHAMNOSYLTRANSFERASE WBPZ"/>
    <property type="match status" value="1"/>
</dbReference>
<dbReference type="PANTHER" id="PTHR12526">
    <property type="entry name" value="GLYCOSYLTRANSFERASE"/>
    <property type="match status" value="1"/>
</dbReference>
<sequence>MNESARPLRLRRRVRRAAHRAVRRGALWTLRPLRWRRPPTPGERLRVRVLLQNAHGTGGTIRTVLNLSGHLARDHDVEIVSALRRSRKPFFPVPPGVAVTYADDRYAPGNRRARLLARLPSLLTPADEASFRHMSLWTDVRLLRVLYGAPADVLIATRPSLVLLAAELAPRGTVTIGQDHMSLGSYRPALRRQVVRAYRRLTVLATLTEAARADYARALAGSGVRIVRIPNAAPPLPGPPSRREHPVVLAAGRLVRTKGFDLLLRAYAPIAAEHPDWTLRIFGSGARRDRLRAMIGDLGLTGAVELRARTPDLPAEMRRASVYVLSSRREGMPMVVIEAMGMGLPVVSFDCPHGPAELITSGEDGLLVPAGDVEALTAALRKLIEDPDLRDRLGEQALRSVRRHDLDRIGPRWSRLIADVGGAGTGGRGSGGRAAGRADAGGGAVPPVPSGTLRRP</sequence>
<evidence type="ECO:0000313" key="5">
    <source>
        <dbReference type="Proteomes" id="UP001569963"/>
    </source>
</evidence>
<name>A0ABV4QMC4_9ACTN</name>